<dbReference type="PROSITE" id="PS50125">
    <property type="entry name" value="GUANYLATE_CYCLASE_2"/>
    <property type="match status" value="1"/>
</dbReference>
<dbReference type="Proteomes" id="UP000008311">
    <property type="component" value="Unassembled WGS sequence"/>
</dbReference>
<dbReference type="InterPro" id="IPR050697">
    <property type="entry name" value="Adenylyl/Guanylyl_Cyclase_3/4"/>
</dbReference>
<feature type="domain" description="Guanylate cyclase" evidence="1">
    <location>
        <begin position="9"/>
        <end position="114"/>
    </location>
</feature>
<dbReference type="GO" id="GO:0035556">
    <property type="term" value="P:intracellular signal transduction"/>
    <property type="evidence" value="ECO:0007669"/>
    <property type="project" value="InterPro"/>
</dbReference>
<accession>B9TGN5</accession>
<reference evidence="3" key="1">
    <citation type="journal article" date="2010" name="Nat. Biotechnol.">
        <title>Draft genome sequence of the oilseed species Ricinus communis.</title>
        <authorList>
            <person name="Chan A.P."/>
            <person name="Crabtree J."/>
            <person name="Zhao Q."/>
            <person name="Lorenzi H."/>
            <person name="Orvis J."/>
            <person name="Puiu D."/>
            <person name="Melake-Berhan A."/>
            <person name="Jones K.M."/>
            <person name="Redman J."/>
            <person name="Chen G."/>
            <person name="Cahoon E.B."/>
            <person name="Gedil M."/>
            <person name="Stanke M."/>
            <person name="Haas B.J."/>
            <person name="Wortman J.R."/>
            <person name="Fraser-Liggett C.M."/>
            <person name="Ravel J."/>
            <person name="Rabinowicz P.D."/>
        </authorList>
    </citation>
    <scope>NUCLEOTIDE SEQUENCE [LARGE SCALE GENOMIC DNA]</scope>
    <source>
        <strain evidence="3">cv. Hale</strain>
    </source>
</reference>
<organism evidence="2 3">
    <name type="scientific">Ricinus communis</name>
    <name type="common">Castor bean</name>
    <dbReference type="NCBI Taxonomy" id="3988"/>
    <lineage>
        <taxon>Eukaryota</taxon>
        <taxon>Viridiplantae</taxon>
        <taxon>Streptophyta</taxon>
        <taxon>Embryophyta</taxon>
        <taxon>Tracheophyta</taxon>
        <taxon>Spermatophyta</taxon>
        <taxon>Magnoliopsida</taxon>
        <taxon>eudicotyledons</taxon>
        <taxon>Gunneridae</taxon>
        <taxon>Pentapetalae</taxon>
        <taxon>rosids</taxon>
        <taxon>fabids</taxon>
        <taxon>Malpighiales</taxon>
        <taxon>Euphorbiaceae</taxon>
        <taxon>Acalyphoideae</taxon>
        <taxon>Acalypheae</taxon>
        <taxon>Ricinus</taxon>
    </lineage>
</organism>
<dbReference type="EMBL" id="EQ980791">
    <property type="protein sequence ID" value="EEF24978.1"/>
    <property type="molecule type" value="Genomic_DNA"/>
</dbReference>
<dbReference type="PANTHER" id="PTHR43081:SF19">
    <property type="entry name" value="PH-SENSITIVE ADENYLATE CYCLASE RV1264"/>
    <property type="match status" value="1"/>
</dbReference>
<protein>
    <recommendedName>
        <fullName evidence="1">Guanylate cyclase domain-containing protein</fullName>
    </recommendedName>
</protein>
<dbReference type="InterPro" id="IPR029787">
    <property type="entry name" value="Nucleotide_cyclase"/>
</dbReference>
<dbReference type="Gene3D" id="3.30.70.1230">
    <property type="entry name" value="Nucleotide cyclase"/>
    <property type="match status" value="1"/>
</dbReference>
<proteinExistence type="predicted"/>
<feature type="non-terminal residue" evidence="2">
    <location>
        <position position="114"/>
    </location>
</feature>
<dbReference type="SUPFAM" id="SSF55073">
    <property type="entry name" value="Nucleotide cyclase"/>
    <property type="match status" value="1"/>
</dbReference>
<evidence type="ECO:0000259" key="1">
    <source>
        <dbReference type="PROSITE" id="PS50125"/>
    </source>
</evidence>
<name>B9TGN5_RICCO</name>
<evidence type="ECO:0000313" key="2">
    <source>
        <dbReference type="EMBL" id="EEF24978.1"/>
    </source>
</evidence>
<dbReference type="InterPro" id="IPR001054">
    <property type="entry name" value="A/G_cyclase"/>
</dbReference>
<evidence type="ECO:0000313" key="3">
    <source>
        <dbReference type="Proteomes" id="UP000008311"/>
    </source>
</evidence>
<gene>
    <name evidence="2" type="ORF">RCOM_1816040</name>
</gene>
<dbReference type="Pfam" id="PF00211">
    <property type="entry name" value="Guanylate_cyc"/>
    <property type="match status" value="1"/>
</dbReference>
<sequence length="114" mass="12296">MTSQHSSLCVLFADVSGSTRLYEKLGDAEALRAVERCLNRMSRVVDGHGGRVIKTIGDEVMTTFPTADAGIQAACEMQHRVTDLPPVSGVKLAIRVCFHYGPAIEENGDVFGDT</sequence>
<dbReference type="InParanoid" id="B9TGN5"/>
<dbReference type="GO" id="GO:0009190">
    <property type="term" value="P:cyclic nucleotide biosynthetic process"/>
    <property type="evidence" value="ECO:0007669"/>
    <property type="project" value="InterPro"/>
</dbReference>
<dbReference type="AlphaFoldDB" id="B9TGN5"/>
<dbReference type="CDD" id="cd07302">
    <property type="entry name" value="CHD"/>
    <property type="match status" value="1"/>
</dbReference>
<dbReference type="PANTHER" id="PTHR43081">
    <property type="entry name" value="ADENYLATE CYCLASE, TERMINAL-DIFFERENTIATION SPECIFIC-RELATED"/>
    <property type="match status" value="1"/>
</dbReference>
<keyword evidence="3" id="KW-1185">Reference proteome</keyword>